<dbReference type="OMA" id="WWKILHE"/>
<feature type="compositionally biased region" description="Low complexity" evidence="10">
    <location>
        <begin position="158"/>
        <end position="169"/>
    </location>
</feature>
<feature type="compositionally biased region" description="Low complexity" evidence="10">
    <location>
        <begin position="299"/>
        <end position="310"/>
    </location>
</feature>
<dbReference type="EMBL" id="GG738885">
    <property type="protein sequence ID" value="EFC41575.1"/>
    <property type="molecule type" value="Genomic_DNA"/>
</dbReference>
<reference evidence="11 12" key="1">
    <citation type="journal article" date="2010" name="Cell">
        <title>The genome of Naegleria gruberi illuminates early eukaryotic versatility.</title>
        <authorList>
            <person name="Fritz-Laylin L.K."/>
            <person name="Prochnik S.E."/>
            <person name="Ginger M.L."/>
            <person name="Dacks J.B."/>
            <person name="Carpenter M.L."/>
            <person name="Field M.C."/>
            <person name="Kuo A."/>
            <person name="Paredez A."/>
            <person name="Chapman J."/>
            <person name="Pham J."/>
            <person name="Shu S."/>
            <person name="Neupane R."/>
            <person name="Cipriano M."/>
            <person name="Mancuso J."/>
            <person name="Tu H."/>
            <person name="Salamov A."/>
            <person name="Lindquist E."/>
            <person name="Shapiro H."/>
            <person name="Lucas S."/>
            <person name="Grigoriev I.V."/>
            <person name="Cande W.Z."/>
            <person name="Fulton C."/>
            <person name="Rokhsar D.S."/>
            <person name="Dawson S.C."/>
        </authorList>
    </citation>
    <scope>NUCLEOTIDE SEQUENCE [LARGE SCALE GENOMIC DNA]</scope>
    <source>
        <strain evidence="11 12">NEG-M</strain>
    </source>
</reference>
<evidence type="ECO:0000256" key="2">
    <source>
        <dbReference type="ARBA" id="ARBA00005573"/>
    </source>
</evidence>
<dbReference type="GO" id="GO:0006606">
    <property type="term" value="P:protein import into nucleus"/>
    <property type="evidence" value="ECO:0007669"/>
    <property type="project" value="TreeGrafter"/>
</dbReference>
<feature type="compositionally biased region" description="Basic and acidic residues" evidence="10">
    <location>
        <begin position="43"/>
        <end position="60"/>
    </location>
</feature>
<keyword evidence="9" id="KW-0472">Membrane</keyword>
<comment type="subcellular location">
    <subcellularLocation>
        <location evidence="1 9">Nucleus</location>
        <location evidence="1 9">Nuclear pore complex</location>
    </subcellularLocation>
</comment>
<dbReference type="InParanoid" id="D2VNZ4"/>
<dbReference type="OrthoDB" id="17644at2759"/>
<dbReference type="GeneID" id="8851185"/>
<keyword evidence="6 9" id="KW-0811">Translocation</keyword>
<evidence type="ECO:0000256" key="9">
    <source>
        <dbReference type="RuleBase" id="RU365073"/>
    </source>
</evidence>
<comment type="similarity">
    <text evidence="2 9">Belongs to the nucleoporin Nup85 family.</text>
</comment>
<keyword evidence="8 9" id="KW-0539">Nucleus</keyword>
<dbReference type="GO" id="GO:0045893">
    <property type="term" value="P:positive regulation of DNA-templated transcription"/>
    <property type="evidence" value="ECO:0007669"/>
    <property type="project" value="TreeGrafter"/>
</dbReference>
<sequence length="1192" mass="132562">MGFLSTFQVRATKETQNDTPTTTTPPILVDMPSKPVNFVFNKPTDEPEKSEDNLVEKDSSEGSSALEGTSSVKETKGGFSFTTPVTTKPNFGGTSSSGGFAFNPGSGSSSSSGFNPGQTSLGTGSVPFSFGALASTKTSETTNTSTEQPKDTFDSSKGFTFGTTTTGNTEPKPFSFGQTKEQEKPKESIGGFNPGASQVLSFGFNPGSGSSSSNTGFNPGNTSLGKGAVPFSFGKLATNNDDDSSSSDESSSEPASVPKPFSLGSTTEKEAAKSNTGNTLSFGFTQEESTTKPFSFNFGSSTTTEPTTGSFNFAKPSEPEKPKESVGGFNPGTGQVLSFGFNPGSGSSSSSSTGFNPGNTSLGKGAVPFSFGKLATNNDDDSSSSDESSSEPVPTKAPTSFSFGNTSSEPQSFPSFGFNNKSETTAPVINFPMNPQISKTYEDMEDDEQPITSITSTPKAVRSKKPPNTVSYVKAGSKFDFKKKVDEEDLLDNDPLVLEEDKFAMNRPAFQSKPSQVVDLNRTAPIQGSVPFNNDSFESSTNGVSPFAKYLEKTTDHNDTIFSISNSPLNAKSPPTQSVYQRSILSNNTAMEEDNDSYNPEYLEFTPNSNSSLSKEDLWWKILHESAEMFLYMQDAFLEDKLDKNILEKTISQFKSIIYQGIGELKQFGTYFDIFSAVDIFYFNRFCRGGLLQKLVKWYIRSSVCFSRESELDQNLYRLLVIGEHSSKVVEAIKQQKSAELKTMPRKLHDLYTAFLEILSKRPNVVNYSSISATFEEYLDEMQVWKRLVLKLKKELQGQDDGSDEFAFLNTCIEILIGNENIITDVSENWIEILIGLALYKYQHFADINEIIDLAVHAKNLKEDEPSLVLEAIGLIVFGDNLEDTLKNIDQGLALSNQNQEFFKYHWFMSHIATFFYHINFLYQRIYTATNANSYLESLHIFKNEAIKLYVIEELLPYYQKLIDTNPCENLENDLWKIAVDYLSYYDDESQKQIQDIITNIILNIHITNENQIDKIYRYVKDTPFAKTVCGKLHLKLGLAYIAEHNFAAGIYHVYKSGNMDELEDVIRDKISTTQNLRYVHYGLEEYSFMIEMPEIQWISSFFKILDNCEANAHLLPSTLSEIPNSELKMELLMSINLTLLQYTELLSVMEHVEYMEFEFKENISNDTQTKLLTLSELRLLLAQTLQIKILQ</sequence>
<proteinExistence type="inferred from homology"/>
<keyword evidence="5 9" id="KW-0653">Protein transport</keyword>
<dbReference type="GO" id="GO:0006406">
    <property type="term" value="P:mRNA export from nucleus"/>
    <property type="evidence" value="ECO:0007669"/>
    <property type="project" value="TreeGrafter"/>
</dbReference>
<comment type="subunit">
    <text evidence="9">Component of the nuclear pore complex (NPC).</text>
</comment>
<dbReference type="Pfam" id="PF07575">
    <property type="entry name" value="Nucleopor_Nup85"/>
    <property type="match status" value="1"/>
</dbReference>
<feature type="compositionally biased region" description="Low complexity" evidence="10">
    <location>
        <begin position="135"/>
        <end position="147"/>
    </location>
</feature>
<comment type="function">
    <text evidence="9">Functions as a component of the nuclear pore complex (NPC).</text>
</comment>
<feature type="compositionally biased region" description="Low complexity" evidence="10">
    <location>
        <begin position="201"/>
        <end position="223"/>
    </location>
</feature>
<name>D2VNZ4_NAEGR</name>
<dbReference type="PANTHER" id="PTHR13373:SF21">
    <property type="entry name" value="NUCLEAR PORE COMPLEX PROTEIN NUP85"/>
    <property type="match status" value="1"/>
</dbReference>
<keyword evidence="12" id="KW-1185">Reference proteome</keyword>
<feature type="region of interest" description="Disordered" evidence="10">
    <location>
        <begin position="1"/>
        <end position="434"/>
    </location>
</feature>
<evidence type="ECO:0000256" key="10">
    <source>
        <dbReference type="SAM" id="MobiDB-lite"/>
    </source>
</evidence>
<evidence type="ECO:0000256" key="4">
    <source>
        <dbReference type="ARBA" id="ARBA00022816"/>
    </source>
</evidence>
<dbReference type="Proteomes" id="UP000006671">
    <property type="component" value="Unassembled WGS sequence"/>
</dbReference>
<dbReference type="KEGG" id="ngr:NAEGRDRAFT_80693"/>
<feature type="compositionally biased region" description="Polar residues" evidence="10">
    <location>
        <begin position="397"/>
        <end position="434"/>
    </location>
</feature>
<evidence type="ECO:0000256" key="8">
    <source>
        <dbReference type="ARBA" id="ARBA00023242"/>
    </source>
</evidence>
<feature type="compositionally biased region" description="Low complexity" evidence="10">
    <location>
        <begin position="91"/>
        <end position="117"/>
    </location>
</feature>
<evidence type="ECO:0000256" key="1">
    <source>
        <dbReference type="ARBA" id="ARBA00004567"/>
    </source>
</evidence>
<dbReference type="GO" id="GO:0031080">
    <property type="term" value="C:nuclear pore outer ring"/>
    <property type="evidence" value="ECO:0007669"/>
    <property type="project" value="TreeGrafter"/>
</dbReference>
<accession>D2VNZ4</accession>
<evidence type="ECO:0000256" key="7">
    <source>
        <dbReference type="ARBA" id="ARBA00023132"/>
    </source>
</evidence>
<dbReference type="STRING" id="5762.D2VNZ4"/>
<evidence type="ECO:0000256" key="5">
    <source>
        <dbReference type="ARBA" id="ARBA00022927"/>
    </source>
</evidence>
<dbReference type="VEuPathDB" id="AmoebaDB:NAEGRDRAFT_80693"/>
<keyword evidence="4 9" id="KW-0509">mRNA transport</keyword>
<feature type="compositionally biased region" description="Polar residues" evidence="10">
    <location>
        <begin position="80"/>
        <end position="89"/>
    </location>
</feature>
<feature type="compositionally biased region" description="Polar residues" evidence="10">
    <location>
        <begin position="61"/>
        <end position="72"/>
    </location>
</feature>
<feature type="compositionally biased region" description="Low complexity" evidence="10">
    <location>
        <begin position="338"/>
        <end position="361"/>
    </location>
</feature>
<evidence type="ECO:0000256" key="6">
    <source>
        <dbReference type="ARBA" id="ARBA00023010"/>
    </source>
</evidence>
<dbReference type="InterPro" id="IPR011502">
    <property type="entry name" value="Nucleoporin_Nup85"/>
</dbReference>
<dbReference type="AlphaFoldDB" id="D2VNZ4"/>
<protein>
    <recommendedName>
        <fullName evidence="9">Nuclear pore complex protein Nup85</fullName>
    </recommendedName>
</protein>
<dbReference type="GO" id="GO:0031965">
    <property type="term" value="C:nuclear membrane"/>
    <property type="evidence" value="ECO:0007669"/>
    <property type="project" value="UniProtKB-UniRule"/>
</dbReference>
<evidence type="ECO:0000256" key="3">
    <source>
        <dbReference type="ARBA" id="ARBA00022448"/>
    </source>
</evidence>
<evidence type="ECO:0000313" key="12">
    <source>
        <dbReference type="Proteomes" id="UP000006671"/>
    </source>
</evidence>
<gene>
    <name evidence="11" type="ORF">NAEGRDRAFT_80693</name>
</gene>
<organism evidence="12">
    <name type="scientific">Naegleria gruberi</name>
    <name type="common">Amoeba</name>
    <dbReference type="NCBI Taxonomy" id="5762"/>
    <lineage>
        <taxon>Eukaryota</taxon>
        <taxon>Discoba</taxon>
        <taxon>Heterolobosea</taxon>
        <taxon>Tetramitia</taxon>
        <taxon>Eutetramitia</taxon>
        <taxon>Vahlkampfiidae</taxon>
        <taxon>Naegleria</taxon>
    </lineage>
</organism>
<dbReference type="GO" id="GO:0017056">
    <property type="term" value="F:structural constituent of nuclear pore"/>
    <property type="evidence" value="ECO:0007669"/>
    <property type="project" value="TreeGrafter"/>
</dbReference>
<dbReference type="PANTHER" id="PTHR13373">
    <property type="entry name" value="FROUNT PROTEIN-RELATED"/>
    <property type="match status" value="1"/>
</dbReference>
<feature type="compositionally biased region" description="Polar residues" evidence="10">
    <location>
        <begin position="273"/>
        <end position="298"/>
    </location>
</feature>
<keyword evidence="3 9" id="KW-0813">Transport</keyword>
<keyword evidence="7 9" id="KW-0906">Nuclear pore complex</keyword>
<dbReference type="RefSeq" id="XP_002674319.1">
    <property type="nucleotide sequence ID" value="XM_002674273.1"/>
</dbReference>
<evidence type="ECO:0000313" key="11">
    <source>
        <dbReference type="EMBL" id="EFC41575.1"/>
    </source>
</evidence>